<evidence type="ECO:0000313" key="3">
    <source>
        <dbReference type="Proteomes" id="UP000218267"/>
    </source>
</evidence>
<name>A0A1Y1CGZ7_9BACT</name>
<keyword evidence="1" id="KW-0732">Signal</keyword>
<reference evidence="3" key="2">
    <citation type="journal article" date="2020" name="Antonie Van Leeuwenhoek">
        <title>Labilibaculum antarcticum sp. nov., a novel facultative anaerobic, psychrotorelant bacterium isolated from marine sediment of Antarctica.</title>
        <authorList>
            <person name="Watanabe M."/>
            <person name="Kojima H."/>
            <person name="Fukui M."/>
        </authorList>
    </citation>
    <scope>NUCLEOTIDE SEQUENCE [LARGE SCALE GENOMIC DNA]</scope>
    <source>
        <strain evidence="3">SPP2</strain>
    </source>
</reference>
<keyword evidence="3" id="KW-1185">Reference proteome</keyword>
<accession>A0A1Y1CGZ7</accession>
<organism evidence="2 3">
    <name type="scientific">Labilibaculum antarcticum</name>
    <dbReference type="NCBI Taxonomy" id="1717717"/>
    <lineage>
        <taxon>Bacteria</taxon>
        <taxon>Pseudomonadati</taxon>
        <taxon>Bacteroidota</taxon>
        <taxon>Bacteroidia</taxon>
        <taxon>Marinilabiliales</taxon>
        <taxon>Marinifilaceae</taxon>
        <taxon>Labilibaculum</taxon>
    </lineage>
</organism>
<evidence type="ECO:0008006" key="4">
    <source>
        <dbReference type="Google" id="ProtNLM"/>
    </source>
</evidence>
<feature type="chain" id="PRO_5012485698" description="Lipoprotein" evidence="1">
    <location>
        <begin position="22"/>
        <end position="285"/>
    </location>
</feature>
<sequence length="285" mass="32789">MRKIIWSLCILLLFNSCNLFSSKNKEQVSEGDLLENQLMKENSEKIKRIFFILPSPIEISLLIKKTGVHFREDLLNKTENLAGYSTSPSRAIALGVYCADLSYASLNEQYQISMEYINVSRNLAESLGVLRTVEQDKVRLLENNVTNKELIVDIISEIYMESNEQLREQDRYSLATLMLIGGWVESMYIATQSVNPRDKSHHELIKQILDQKLSLESIKAVLRDNQSNPVIKPIYLDILQLEKLFEISIKNTDKKEDEEFIDSVDGLVFVQLIAKVGDIREYLVH</sequence>
<dbReference type="AlphaFoldDB" id="A0A1Y1CGZ7"/>
<dbReference type="EMBL" id="AP018042">
    <property type="protein sequence ID" value="BAX78561.1"/>
    <property type="molecule type" value="Genomic_DNA"/>
</dbReference>
<protein>
    <recommendedName>
        <fullName evidence="4">Lipoprotein</fullName>
    </recommendedName>
</protein>
<gene>
    <name evidence="2" type="ORF">ALGA_0166</name>
</gene>
<dbReference type="RefSeq" id="WP_096427497.1">
    <property type="nucleotide sequence ID" value="NZ_AP018042.1"/>
</dbReference>
<dbReference type="KEGG" id="mbas:ALGA_0166"/>
<proteinExistence type="predicted"/>
<dbReference type="Proteomes" id="UP000218267">
    <property type="component" value="Chromosome"/>
</dbReference>
<evidence type="ECO:0000313" key="2">
    <source>
        <dbReference type="EMBL" id="BAX78561.1"/>
    </source>
</evidence>
<reference evidence="2 3" key="1">
    <citation type="journal article" date="2018" name="Mar. Genomics">
        <title>Complete genome sequence of Marinifilaceae bacterium strain SPP2, isolated from the Antarctic marine sediment.</title>
        <authorList>
            <person name="Watanabe M."/>
            <person name="Kojima H."/>
            <person name="Fukui M."/>
        </authorList>
    </citation>
    <scope>NUCLEOTIDE SEQUENCE [LARGE SCALE GENOMIC DNA]</scope>
    <source>
        <strain evidence="2 3">SPP2</strain>
    </source>
</reference>
<feature type="signal peptide" evidence="1">
    <location>
        <begin position="1"/>
        <end position="21"/>
    </location>
</feature>
<evidence type="ECO:0000256" key="1">
    <source>
        <dbReference type="SAM" id="SignalP"/>
    </source>
</evidence>
<dbReference type="OrthoDB" id="1116284at2"/>